<dbReference type="EMBL" id="BQKI01000107">
    <property type="protein sequence ID" value="GJN40241.1"/>
    <property type="molecule type" value="Genomic_DNA"/>
</dbReference>
<name>A0AAV5FYY7_ELECO</name>
<organism evidence="1 2">
    <name type="scientific">Eleusine coracana subsp. coracana</name>
    <dbReference type="NCBI Taxonomy" id="191504"/>
    <lineage>
        <taxon>Eukaryota</taxon>
        <taxon>Viridiplantae</taxon>
        <taxon>Streptophyta</taxon>
        <taxon>Embryophyta</taxon>
        <taxon>Tracheophyta</taxon>
        <taxon>Spermatophyta</taxon>
        <taxon>Magnoliopsida</taxon>
        <taxon>Liliopsida</taxon>
        <taxon>Poales</taxon>
        <taxon>Poaceae</taxon>
        <taxon>PACMAD clade</taxon>
        <taxon>Chloridoideae</taxon>
        <taxon>Cynodonteae</taxon>
        <taxon>Eleusininae</taxon>
        <taxon>Eleusine</taxon>
    </lineage>
</organism>
<sequence>MVSPVPSPLRLRLLAVKSAIARGSNPLRPRLVVVASTSALARFTFVGSSYLVPHSSSRRPLYVAQLHHYSACDRVIPSRPARGDASTRGAAAARGAGWAIEIEQEGRYDLDLR</sequence>
<evidence type="ECO:0000313" key="2">
    <source>
        <dbReference type="Proteomes" id="UP001054889"/>
    </source>
</evidence>
<dbReference type="AlphaFoldDB" id="A0AAV5FYY7"/>
<reference evidence="1" key="2">
    <citation type="submission" date="2021-12" db="EMBL/GenBank/DDBJ databases">
        <title>Resequencing data analysis of finger millet.</title>
        <authorList>
            <person name="Hatakeyama M."/>
            <person name="Aluri S."/>
            <person name="Balachadran M.T."/>
            <person name="Sivarajan S.R."/>
            <person name="Poveda L."/>
            <person name="Shimizu-Inatsugi R."/>
            <person name="Schlapbach R."/>
            <person name="Sreeman S.M."/>
            <person name="Shimizu K.K."/>
        </authorList>
    </citation>
    <scope>NUCLEOTIDE SEQUENCE</scope>
</reference>
<dbReference type="Proteomes" id="UP001054889">
    <property type="component" value="Unassembled WGS sequence"/>
</dbReference>
<evidence type="ECO:0000313" key="1">
    <source>
        <dbReference type="EMBL" id="GJN40241.1"/>
    </source>
</evidence>
<accession>A0AAV5FYY7</accession>
<proteinExistence type="predicted"/>
<reference evidence="1" key="1">
    <citation type="journal article" date="2018" name="DNA Res.">
        <title>Multiple hybrid de novo genome assembly of finger millet, an orphan allotetraploid crop.</title>
        <authorList>
            <person name="Hatakeyama M."/>
            <person name="Aluri S."/>
            <person name="Balachadran M.T."/>
            <person name="Sivarajan S.R."/>
            <person name="Patrignani A."/>
            <person name="Gruter S."/>
            <person name="Poveda L."/>
            <person name="Shimizu-Inatsugi R."/>
            <person name="Baeten J."/>
            <person name="Francoijs K.J."/>
            <person name="Nataraja K.N."/>
            <person name="Reddy Y.A.N."/>
            <person name="Phadnis S."/>
            <person name="Ravikumar R.L."/>
            <person name="Schlapbach R."/>
            <person name="Sreeman S.M."/>
            <person name="Shimizu K.K."/>
        </authorList>
    </citation>
    <scope>NUCLEOTIDE SEQUENCE</scope>
</reference>
<gene>
    <name evidence="1" type="primary">gb29426</name>
    <name evidence="1" type="ORF">PR202_gb29426</name>
</gene>
<keyword evidence="2" id="KW-1185">Reference proteome</keyword>
<comment type="caution">
    <text evidence="1">The sequence shown here is derived from an EMBL/GenBank/DDBJ whole genome shotgun (WGS) entry which is preliminary data.</text>
</comment>
<protein>
    <submittedName>
        <fullName evidence="1">Uncharacterized protein</fullName>
    </submittedName>
</protein>